<dbReference type="PANTHER" id="PTHR22913">
    <property type="entry name" value="HYALURONAN SYNTHASE"/>
    <property type="match status" value="1"/>
</dbReference>
<feature type="compositionally biased region" description="Low complexity" evidence="6">
    <location>
        <begin position="356"/>
        <end position="371"/>
    </location>
</feature>
<keyword evidence="5 7" id="KW-0472">Membrane</keyword>
<feature type="transmembrane region" description="Helical" evidence="7">
    <location>
        <begin position="903"/>
        <end position="922"/>
    </location>
</feature>
<dbReference type="OrthoDB" id="9876900at2759"/>
<keyword evidence="7" id="KW-0812">Transmembrane</keyword>
<evidence type="ECO:0000313" key="9">
    <source>
        <dbReference type="Proteomes" id="UP000076727"/>
    </source>
</evidence>
<evidence type="ECO:0000256" key="5">
    <source>
        <dbReference type="ARBA" id="ARBA00023136"/>
    </source>
</evidence>
<dbReference type="Pfam" id="PF03142">
    <property type="entry name" value="Chitin_synth_2"/>
    <property type="match status" value="1"/>
</dbReference>
<organism evidence="8 9">
    <name type="scientific">Daedalea quercina L-15889</name>
    <dbReference type="NCBI Taxonomy" id="1314783"/>
    <lineage>
        <taxon>Eukaryota</taxon>
        <taxon>Fungi</taxon>
        <taxon>Dikarya</taxon>
        <taxon>Basidiomycota</taxon>
        <taxon>Agaricomycotina</taxon>
        <taxon>Agaricomycetes</taxon>
        <taxon>Polyporales</taxon>
        <taxon>Fomitopsis</taxon>
    </lineage>
</organism>
<evidence type="ECO:0000313" key="8">
    <source>
        <dbReference type="EMBL" id="KZT68090.1"/>
    </source>
</evidence>
<dbReference type="PANTHER" id="PTHR22913:SF12">
    <property type="entry name" value="MANNURONAN SYNTHASE"/>
    <property type="match status" value="1"/>
</dbReference>
<dbReference type="GO" id="GO:0085029">
    <property type="term" value="P:extracellular matrix assembly"/>
    <property type="evidence" value="ECO:0007669"/>
    <property type="project" value="TreeGrafter"/>
</dbReference>
<dbReference type="Proteomes" id="UP000076727">
    <property type="component" value="Unassembled WGS sequence"/>
</dbReference>
<dbReference type="EMBL" id="KV429070">
    <property type="protein sequence ID" value="KZT68090.1"/>
    <property type="molecule type" value="Genomic_DNA"/>
</dbReference>
<comment type="subcellular location">
    <subcellularLocation>
        <location evidence="1">Cell membrane</location>
    </subcellularLocation>
</comment>
<dbReference type="GO" id="GO:0050501">
    <property type="term" value="F:hyaluronan synthase activity"/>
    <property type="evidence" value="ECO:0007669"/>
    <property type="project" value="TreeGrafter"/>
</dbReference>
<evidence type="ECO:0000256" key="2">
    <source>
        <dbReference type="ARBA" id="ARBA00022475"/>
    </source>
</evidence>
<dbReference type="SUPFAM" id="SSF53448">
    <property type="entry name" value="Nucleotide-diphospho-sugar transferases"/>
    <property type="match status" value="1"/>
</dbReference>
<keyword evidence="3" id="KW-0328">Glycosyltransferase</keyword>
<evidence type="ECO:0000256" key="3">
    <source>
        <dbReference type="ARBA" id="ARBA00022676"/>
    </source>
</evidence>
<gene>
    <name evidence="8" type="ORF">DAEQUDRAFT_738992</name>
</gene>
<evidence type="ECO:0000256" key="4">
    <source>
        <dbReference type="ARBA" id="ARBA00022679"/>
    </source>
</evidence>
<reference evidence="8 9" key="1">
    <citation type="journal article" date="2016" name="Mol. Biol. Evol.">
        <title>Comparative Genomics of Early-Diverging Mushroom-Forming Fungi Provides Insights into the Origins of Lignocellulose Decay Capabilities.</title>
        <authorList>
            <person name="Nagy L.G."/>
            <person name="Riley R."/>
            <person name="Tritt A."/>
            <person name="Adam C."/>
            <person name="Daum C."/>
            <person name="Floudas D."/>
            <person name="Sun H."/>
            <person name="Yadav J.S."/>
            <person name="Pangilinan J."/>
            <person name="Larsson K.H."/>
            <person name="Matsuura K."/>
            <person name="Barry K."/>
            <person name="Labutti K."/>
            <person name="Kuo R."/>
            <person name="Ohm R.A."/>
            <person name="Bhattacharya S.S."/>
            <person name="Shirouzu T."/>
            <person name="Yoshinaga Y."/>
            <person name="Martin F.M."/>
            <person name="Grigoriev I.V."/>
            <person name="Hibbett D.S."/>
        </authorList>
    </citation>
    <scope>NUCLEOTIDE SEQUENCE [LARGE SCALE GENOMIC DNA]</scope>
    <source>
        <strain evidence="8 9">L-15889</strain>
    </source>
</reference>
<feature type="transmembrane region" description="Helical" evidence="7">
    <location>
        <begin position="986"/>
        <end position="1004"/>
    </location>
</feature>
<evidence type="ECO:0000256" key="6">
    <source>
        <dbReference type="SAM" id="MobiDB-lite"/>
    </source>
</evidence>
<dbReference type="STRING" id="1314783.A0A165PE06"/>
<keyword evidence="4 8" id="KW-0808">Transferase</keyword>
<evidence type="ECO:0000256" key="1">
    <source>
        <dbReference type="ARBA" id="ARBA00004236"/>
    </source>
</evidence>
<feature type="transmembrane region" description="Helical" evidence="7">
    <location>
        <begin position="478"/>
        <end position="498"/>
    </location>
</feature>
<feature type="region of interest" description="Disordered" evidence="6">
    <location>
        <begin position="27"/>
        <end position="65"/>
    </location>
</feature>
<evidence type="ECO:0000256" key="7">
    <source>
        <dbReference type="SAM" id="Phobius"/>
    </source>
</evidence>
<keyword evidence="9" id="KW-1185">Reference proteome</keyword>
<feature type="region of interest" description="Disordered" evidence="6">
    <location>
        <begin position="227"/>
        <end position="269"/>
    </location>
</feature>
<dbReference type="GO" id="GO:0030213">
    <property type="term" value="P:hyaluronan biosynthetic process"/>
    <property type="evidence" value="ECO:0007669"/>
    <property type="project" value="TreeGrafter"/>
</dbReference>
<feature type="region of interest" description="Disordered" evidence="6">
    <location>
        <begin position="280"/>
        <end position="299"/>
    </location>
</feature>
<keyword evidence="7" id="KW-1133">Transmembrane helix</keyword>
<keyword evidence="2" id="KW-1003">Cell membrane</keyword>
<name>A0A165PE06_9APHY</name>
<dbReference type="GO" id="GO:0005886">
    <property type="term" value="C:plasma membrane"/>
    <property type="evidence" value="ECO:0007669"/>
    <property type="project" value="UniProtKB-SubCell"/>
</dbReference>
<proteinExistence type="predicted"/>
<sequence>MSTAKFNRSKADGIRIPEVSYFALKPRSLGTPDVDTPSESRATTPFSEEKVQLLTPGSKPSRFKLPSKAGALSLRSTKASAGHTRLQAKWLDTHKEKGGDLGSPSVGDSVVAAPDYDAAVLNLTDDRRGSEFSDLSSVADGRRPSVISEDGSLLIYNRRPSGLSAFQADGALPPRIETISEGADLPGAVDEEKIAPRPVVAKDYALLLPPVELVRRGSSDRFADRLRRSSGNLSRSPSSLSLSALPSPRSPLASNAARSALASPSTPNLTGAAYLAVTPTVGTPGEETPFANPWSRRASRTGKHLDEAINFDRIRSPALSPSASLTDLPRARELDAFRPNAQPYAAASIHSPRPPLANRSSSSSVRSTASSDVEDEDDFGLGPPPEVPPALEYVDPEIECVAPNASTVTLPQAEALALESAITHPWVEPPFNIVQRKQPTINKYTAAFKIVVSLSAVSSLLIGYGLGVKIVSVGPWSFGMYGLILIVDFVTQTIAASFNRRRVNKLTEKSPLVKGVAERMAAKDAQLPTTQPAPLPECSIAVVGYREDEEAWVACLKSLQAQQYPIKHIIGVVDGNDGPDLDMANAFGKAFPEEERLIVHLPVLLSVMYKEKYWEHISSLDHKPLTRWEYFKMWLTNAPRPGQHEAHEVAWNYMLNYVHQQAEEGRWKDWKGICFSQPHGHKRHAMFTAFVVGAYALGTKDAMLTTDSDTYVYPEAVKNMMALLFSDEKYAGVTGDVRIWNKSDSFLALMSSIRYWFAFNVERACQSAFGCVGCLSGPLGLYKTSDLISVLSPWILQTFLGKETTFGDDRHLSNRILSLGHKTGYTHLAMCDSDTPAGYVRWVKQQTRWSKSFFREAFWFPKSFAYHDFWLTVETSKQFLYPFVLTATVLRMLYNPTSWVRPLIWLATMFGVAVIKSIYGVICLRDPRQFLFGIYGFMYFFGLLPSKLFACFTVHITNWGTSARSKSEFARPESFLSRTTHVGHLVVWYMSLSLGLAYLLATVFHSPIYWLAGSVGVGLSGQAYSDVIVGETKYHYYVLRKRYRAWRASKATVTDEERITGKPIRGAFKRLRRGNRTSNKVETQPEINQVTLEVPAVTVDEEPTTIVFDAPVTPAEPENAHVNIPAVLPTADSRYTEVDPLVPAPVSADLPSFSIDEVEYVDPADMPAPEFGDDRKASVATTATAASYDSVRTPTGSTDDLGNLGYRPEVLVSPFSKASKSQSAGQASKAFNIASELSKRLVGRLGAIEEIPMSSKGGEKQLRVEGDDLDVIEEYPITPGAMTVY</sequence>
<feature type="compositionally biased region" description="Low complexity" evidence="6">
    <location>
        <begin position="280"/>
        <end position="289"/>
    </location>
</feature>
<dbReference type="InterPro" id="IPR029044">
    <property type="entry name" value="Nucleotide-diphossugar_trans"/>
</dbReference>
<feature type="compositionally biased region" description="Polar residues" evidence="6">
    <location>
        <begin position="37"/>
        <end position="46"/>
    </location>
</feature>
<accession>A0A165PE06</accession>
<feature type="transmembrane region" description="Helical" evidence="7">
    <location>
        <begin position="446"/>
        <end position="466"/>
    </location>
</feature>
<protein>
    <submittedName>
        <fullName evidence="8">Glycosyltransferase family 2 protein</fullName>
    </submittedName>
</protein>
<feature type="transmembrane region" description="Helical" evidence="7">
    <location>
        <begin position="934"/>
        <end position="956"/>
    </location>
</feature>
<feature type="region of interest" description="Disordered" evidence="6">
    <location>
        <begin position="345"/>
        <end position="386"/>
    </location>
</feature>
<feature type="compositionally biased region" description="Low complexity" evidence="6">
    <location>
        <begin position="229"/>
        <end position="265"/>
    </location>
</feature>